<evidence type="ECO:0000313" key="5">
    <source>
        <dbReference type="Proteomes" id="UP000535589"/>
    </source>
</evidence>
<feature type="region of interest" description="Disordered" evidence="1">
    <location>
        <begin position="256"/>
        <end position="280"/>
    </location>
</feature>
<feature type="transmembrane region" description="Helical" evidence="2">
    <location>
        <begin position="12"/>
        <end position="31"/>
    </location>
</feature>
<accession>A0A7X8TMR3</accession>
<keyword evidence="2" id="KW-1133">Transmembrane helix</keyword>
<dbReference type="InterPro" id="IPR051599">
    <property type="entry name" value="Cell_Envelope_Assoc"/>
</dbReference>
<gene>
    <name evidence="4" type="primary">elyC</name>
    <name evidence="4" type="ORF">HGP28_00165</name>
</gene>
<dbReference type="RefSeq" id="WP_168834413.1">
    <property type="nucleotide sequence ID" value="NZ_JABAIK010000001.1"/>
</dbReference>
<evidence type="ECO:0000313" key="4">
    <source>
        <dbReference type="EMBL" id="NLS11297.1"/>
    </source>
</evidence>
<dbReference type="Pfam" id="PF02698">
    <property type="entry name" value="DUF218"/>
    <property type="match status" value="1"/>
</dbReference>
<dbReference type="Proteomes" id="UP000535589">
    <property type="component" value="Unassembled WGS sequence"/>
</dbReference>
<evidence type="ECO:0000256" key="2">
    <source>
        <dbReference type="SAM" id="Phobius"/>
    </source>
</evidence>
<dbReference type="NCBIfam" id="NF007794">
    <property type="entry name" value="PRK10494.1"/>
    <property type="match status" value="1"/>
</dbReference>
<keyword evidence="2" id="KW-0472">Membrane</keyword>
<evidence type="ECO:0000256" key="1">
    <source>
        <dbReference type="SAM" id="MobiDB-lite"/>
    </source>
</evidence>
<comment type="caution">
    <text evidence="4">The sequence shown here is derived from an EMBL/GenBank/DDBJ whole genome shotgun (WGS) entry which is preliminary data.</text>
</comment>
<reference evidence="4 5" key="1">
    <citation type="submission" date="2020-04" db="EMBL/GenBank/DDBJ databases">
        <title>Vibrio sp. SM6, a novel species isolated from seawater.</title>
        <authorList>
            <person name="Wang X."/>
        </authorList>
    </citation>
    <scope>NUCLEOTIDE SEQUENCE [LARGE SCALE GENOMIC DNA]</scope>
    <source>
        <strain evidence="4 5">SM6</strain>
    </source>
</reference>
<dbReference type="GO" id="GO:0043164">
    <property type="term" value="P:Gram-negative-bacterium-type cell wall biogenesis"/>
    <property type="evidence" value="ECO:0007669"/>
    <property type="project" value="TreeGrafter"/>
</dbReference>
<dbReference type="GO" id="GO:0005886">
    <property type="term" value="C:plasma membrane"/>
    <property type="evidence" value="ECO:0007669"/>
    <property type="project" value="TreeGrafter"/>
</dbReference>
<name>A0A7X8TMR3_9VIBR</name>
<dbReference type="Gene3D" id="3.40.50.620">
    <property type="entry name" value="HUPs"/>
    <property type="match status" value="1"/>
</dbReference>
<protein>
    <submittedName>
        <fullName evidence="4">Envelope biogenesis factor ElyC</fullName>
    </submittedName>
</protein>
<evidence type="ECO:0000259" key="3">
    <source>
        <dbReference type="Pfam" id="PF02698"/>
    </source>
</evidence>
<dbReference type="GO" id="GO:0000270">
    <property type="term" value="P:peptidoglycan metabolic process"/>
    <property type="evidence" value="ECO:0007669"/>
    <property type="project" value="TreeGrafter"/>
</dbReference>
<feature type="transmembrane region" description="Helical" evidence="2">
    <location>
        <begin position="38"/>
        <end position="57"/>
    </location>
</feature>
<sequence length="280" mass="31157">MFELKKVVSALLMPLPGFLLIGLFGLILIMFTTKRKSGCIIILFSFIGLFLVSFHPVSSRLLLPIERQYTAFLPVEEKIDYVMVLGNSHIVDDELPPTSELSRAALMRLAEGIRILRIYPGAKLILSGYGGGTEISHARMMANVALALGVAKSDIVLLEDATDTWEEARHAAAFVREANLVLVTSASHMPRAMIDFNLAGLNPYPAPTNYLTQREISQPWSAYAPKAIYLEQTERFWHETLGRIWQKLRDKVSTQSLEAAPSPTLVNDDQKSMMAENIAP</sequence>
<dbReference type="InterPro" id="IPR014729">
    <property type="entry name" value="Rossmann-like_a/b/a_fold"/>
</dbReference>
<dbReference type="AlphaFoldDB" id="A0A7X8TMR3"/>
<organism evidence="4 5">
    <name type="scientific">Vibrio agarilyticus</name>
    <dbReference type="NCBI Taxonomy" id="2726741"/>
    <lineage>
        <taxon>Bacteria</taxon>
        <taxon>Pseudomonadati</taxon>
        <taxon>Pseudomonadota</taxon>
        <taxon>Gammaproteobacteria</taxon>
        <taxon>Vibrionales</taxon>
        <taxon>Vibrionaceae</taxon>
        <taxon>Vibrio</taxon>
    </lineage>
</organism>
<dbReference type="EMBL" id="JABAIK010000001">
    <property type="protein sequence ID" value="NLS11297.1"/>
    <property type="molecule type" value="Genomic_DNA"/>
</dbReference>
<dbReference type="InterPro" id="IPR003848">
    <property type="entry name" value="DUF218"/>
</dbReference>
<dbReference type="PANTHER" id="PTHR30336">
    <property type="entry name" value="INNER MEMBRANE PROTEIN, PROBABLE PERMEASE"/>
    <property type="match status" value="1"/>
</dbReference>
<keyword evidence="5" id="KW-1185">Reference proteome</keyword>
<feature type="domain" description="DUF218" evidence="3">
    <location>
        <begin position="80"/>
        <end position="242"/>
    </location>
</feature>
<dbReference type="PANTHER" id="PTHR30336:SF4">
    <property type="entry name" value="ENVELOPE BIOGENESIS FACTOR ELYC"/>
    <property type="match status" value="1"/>
</dbReference>
<proteinExistence type="predicted"/>
<dbReference type="CDD" id="cd06259">
    <property type="entry name" value="YdcF-like"/>
    <property type="match status" value="1"/>
</dbReference>
<keyword evidence="2" id="KW-0812">Transmembrane</keyword>